<dbReference type="PANTHER" id="PTHR22912:SF217">
    <property type="entry name" value="DIHYDROLIPOYL DEHYDROGENASE"/>
    <property type="match status" value="1"/>
</dbReference>
<proteinExistence type="inferred from homology"/>
<comment type="catalytic activity">
    <reaction evidence="12 16">
        <text>N(6)-[(R)-dihydrolipoyl]-L-lysyl-[protein] + NAD(+) = N(6)-[(R)-lipoyl]-L-lysyl-[protein] + NADH + H(+)</text>
        <dbReference type="Rhea" id="RHEA:15045"/>
        <dbReference type="Rhea" id="RHEA-COMP:10474"/>
        <dbReference type="Rhea" id="RHEA-COMP:10475"/>
        <dbReference type="ChEBI" id="CHEBI:15378"/>
        <dbReference type="ChEBI" id="CHEBI:57540"/>
        <dbReference type="ChEBI" id="CHEBI:57945"/>
        <dbReference type="ChEBI" id="CHEBI:83099"/>
        <dbReference type="ChEBI" id="CHEBI:83100"/>
        <dbReference type="EC" id="1.8.1.4"/>
    </reaction>
</comment>
<gene>
    <name evidence="19" type="primary">lpdA</name>
    <name evidence="19" type="ORF">MNODULE_00300</name>
</gene>
<dbReference type="PANTHER" id="PTHR22912">
    <property type="entry name" value="DISULFIDE OXIDOREDUCTASE"/>
    <property type="match status" value="1"/>
</dbReference>
<dbReference type="InterPro" id="IPR006258">
    <property type="entry name" value="Lipoamide_DH"/>
</dbReference>
<evidence type="ECO:0000259" key="17">
    <source>
        <dbReference type="Pfam" id="PF02852"/>
    </source>
</evidence>
<evidence type="ECO:0000256" key="15">
    <source>
        <dbReference type="PIRSR" id="PIRSR000350-4"/>
    </source>
</evidence>
<dbReference type="GO" id="GO:0004148">
    <property type="term" value="F:dihydrolipoyl dehydrogenase (NADH) activity"/>
    <property type="evidence" value="ECO:0007669"/>
    <property type="project" value="UniProtKB-EC"/>
</dbReference>
<dbReference type="InterPro" id="IPR050151">
    <property type="entry name" value="Class-I_Pyr_Nuc-Dis_Oxidored"/>
</dbReference>
<evidence type="ECO:0000256" key="12">
    <source>
        <dbReference type="ARBA" id="ARBA00049187"/>
    </source>
</evidence>
<evidence type="ECO:0000313" key="20">
    <source>
        <dbReference type="Proteomes" id="UP000534783"/>
    </source>
</evidence>
<dbReference type="InterPro" id="IPR036188">
    <property type="entry name" value="FAD/NAD-bd_sf"/>
</dbReference>
<dbReference type="Gene3D" id="3.50.50.60">
    <property type="entry name" value="FAD/NAD(P)-binding domain"/>
    <property type="match status" value="2"/>
</dbReference>
<dbReference type="AlphaFoldDB" id="A0A7X6DL48"/>
<dbReference type="Pfam" id="PF02852">
    <property type="entry name" value="Pyr_redox_dim"/>
    <property type="match status" value="1"/>
</dbReference>
<dbReference type="PROSITE" id="PS00076">
    <property type="entry name" value="PYRIDINE_REDOX_1"/>
    <property type="match status" value="1"/>
</dbReference>
<dbReference type="GO" id="GO:0006103">
    <property type="term" value="P:2-oxoglutarate metabolic process"/>
    <property type="evidence" value="ECO:0007669"/>
    <property type="project" value="TreeGrafter"/>
</dbReference>
<evidence type="ECO:0000256" key="5">
    <source>
        <dbReference type="ARBA" id="ARBA00022490"/>
    </source>
</evidence>
<comment type="subcellular location">
    <subcellularLocation>
        <location evidence="1">Cytoplasm</location>
    </subcellularLocation>
</comment>
<dbReference type="PIRSF" id="PIRSF000350">
    <property type="entry name" value="Mercury_reductase_MerA"/>
    <property type="match status" value="1"/>
</dbReference>
<keyword evidence="14" id="KW-0547">Nucleotide-binding</keyword>
<evidence type="ECO:0000256" key="4">
    <source>
        <dbReference type="ARBA" id="ARBA00016961"/>
    </source>
</evidence>
<evidence type="ECO:0000256" key="3">
    <source>
        <dbReference type="ARBA" id="ARBA00012608"/>
    </source>
</evidence>
<dbReference type="FunFam" id="3.30.390.30:FF:000001">
    <property type="entry name" value="Dihydrolipoyl dehydrogenase"/>
    <property type="match status" value="1"/>
</dbReference>
<feature type="disulfide bond" description="Redox-active" evidence="15">
    <location>
        <begin position="35"/>
        <end position="40"/>
    </location>
</feature>
<dbReference type="GO" id="GO:0050660">
    <property type="term" value="F:flavin adenine dinucleotide binding"/>
    <property type="evidence" value="ECO:0007669"/>
    <property type="project" value="InterPro"/>
</dbReference>
<name>A0A7X6DL48_9BACT</name>
<dbReference type="Gene3D" id="3.30.390.30">
    <property type="match status" value="1"/>
</dbReference>
<evidence type="ECO:0000256" key="7">
    <source>
        <dbReference type="ARBA" id="ARBA00022827"/>
    </source>
</evidence>
<comment type="similarity">
    <text evidence="2 16">Belongs to the class-I pyridine nucleotide-disulfide oxidoreductase family.</text>
</comment>
<keyword evidence="10" id="KW-1015">Disulfide bond</keyword>
<dbReference type="InterPro" id="IPR023753">
    <property type="entry name" value="FAD/NAD-binding_dom"/>
</dbReference>
<dbReference type="InterPro" id="IPR012999">
    <property type="entry name" value="Pyr_OxRdtase_I_AS"/>
</dbReference>
<dbReference type="Proteomes" id="UP000534783">
    <property type="component" value="Unassembled WGS sequence"/>
</dbReference>
<keyword evidence="5" id="KW-0963">Cytoplasm</keyword>
<dbReference type="PRINTS" id="PR00368">
    <property type="entry name" value="FADPNR"/>
</dbReference>
<evidence type="ECO:0000256" key="14">
    <source>
        <dbReference type="PIRSR" id="PIRSR000350-3"/>
    </source>
</evidence>
<keyword evidence="20" id="KW-1185">Reference proteome</keyword>
<feature type="binding site" evidence="14">
    <location>
        <position position="262"/>
    </location>
    <ligand>
        <name>NAD(+)</name>
        <dbReference type="ChEBI" id="CHEBI:57540"/>
    </ligand>
</feature>
<keyword evidence="9 14" id="KW-0520">NAD</keyword>
<evidence type="ECO:0000256" key="1">
    <source>
        <dbReference type="ARBA" id="ARBA00004496"/>
    </source>
</evidence>
<feature type="binding site" evidence="14">
    <location>
        <begin position="172"/>
        <end position="179"/>
    </location>
    <ligand>
        <name>NAD(+)</name>
        <dbReference type="ChEBI" id="CHEBI:57540"/>
    </ligand>
</feature>
<organism evidence="19 20">
    <name type="scientific">Candidatus Manganitrophus noduliformans</name>
    <dbReference type="NCBI Taxonomy" id="2606439"/>
    <lineage>
        <taxon>Bacteria</taxon>
        <taxon>Pseudomonadati</taxon>
        <taxon>Nitrospirota</taxon>
        <taxon>Nitrospiria</taxon>
        <taxon>Candidatus Troglogloeales</taxon>
        <taxon>Candidatus Manganitrophaceae</taxon>
        <taxon>Candidatus Manganitrophus</taxon>
    </lineage>
</organism>
<feature type="binding site" evidence="14">
    <location>
        <begin position="135"/>
        <end position="137"/>
    </location>
    <ligand>
        <name>FAD</name>
        <dbReference type="ChEBI" id="CHEBI:57692"/>
    </ligand>
</feature>
<keyword evidence="11 16" id="KW-0676">Redox-active center</keyword>
<evidence type="ECO:0000256" key="11">
    <source>
        <dbReference type="ARBA" id="ARBA00023284"/>
    </source>
</evidence>
<evidence type="ECO:0000256" key="10">
    <source>
        <dbReference type="ARBA" id="ARBA00023157"/>
    </source>
</evidence>
<accession>A0A7X6DL48</accession>
<dbReference type="SUPFAM" id="SSF51905">
    <property type="entry name" value="FAD/NAD(P)-binding domain"/>
    <property type="match status" value="1"/>
</dbReference>
<dbReference type="Pfam" id="PF07992">
    <property type="entry name" value="Pyr_redox_2"/>
    <property type="match status" value="1"/>
</dbReference>
<feature type="domain" description="FAD/NAD(P)-binding" evidence="18">
    <location>
        <begin position="1"/>
        <end position="319"/>
    </location>
</feature>
<keyword evidence="7 14" id="KW-0274">FAD</keyword>
<dbReference type="PRINTS" id="PR00411">
    <property type="entry name" value="PNDRDTASEI"/>
</dbReference>
<evidence type="ECO:0000256" key="8">
    <source>
        <dbReference type="ARBA" id="ARBA00023002"/>
    </source>
</evidence>
<dbReference type="InterPro" id="IPR016156">
    <property type="entry name" value="FAD/NAD-linked_Rdtase_dimer_sf"/>
</dbReference>
<dbReference type="NCBIfam" id="TIGR01350">
    <property type="entry name" value="lipoamide_DH"/>
    <property type="match status" value="1"/>
</dbReference>
<evidence type="ECO:0000256" key="6">
    <source>
        <dbReference type="ARBA" id="ARBA00022630"/>
    </source>
</evidence>
<evidence type="ECO:0000256" key="2">
    <source>
        <dbReference type="ARBA" id="ARBA00007532"/>
    </source>
</evidence>
<keyword evidence="8 16" id="KW-0560">Oxidoreductase</keyword>
<evidence type="ECO:0000256" key="13">
    <source>
        <dbReference type="PIRSR" id="PIRSR000350-2"/>
    </source>
</evidence>
<comment type="miscellaneous">
    <text evidence="16">The active site is a redox-active disulfide bond.</text>
</comment>
<evidence type="ECO:0000256" key="9">
    <source>
        <dbReference type="ARBA" id="ARBA00023027"/>
    </source>
</evidence>
<keyword evidence="6 16" id="KW-0285">Flavoprotein</keyword>
<feature type="active site" description="Proton acceptor" evidence="13">
    <location>
        <position position="437"/>
    </location>
</feature>
<dbReference type="EC" id="1.8.1.4" evidence="3 16"/>
<feature type="binding site" evidence="14">
    <location>
        <position position="107"/>
    </location>
    <ligand>
        <name>FAD</name>
        <dbReference type="ChEBI" id="CHEBI:57692"/>
    </ligand>
</feature>
<sequence length="458" mass="48630">MILGGGPGGYVAAIRGGQLGLKVAVVEKEAVGGVCLHHGCIPSKAIIRNAEVLSLIQNSEAFGIKVDNIRPDYGQAIDRSKKVIQKLYSGLQHVMKKSKVDIHTGVGKIIAPDQIEVTGSNGKKTIRAERLIIATGSRVRSLPGLNVDGRRVITSDEALLLRDLPRSVTIIGGGAIGVEFAYVYSVYGAKVTIVEMMPTLLPLEDREVTALLERSFKKRGIEIFTKTRVGPIKDQNGGFAIELQTAEGGKTLNTEAILVAIGRAPNIEGIGLETIGVAIDEKRRLIQVDERMRTNVPNVFALGDVTTRPALAHGAMAQGVSVVESIAGIERPPVDLLNIPSAVYCHPEVASVGLTEEKAREAGHEIKVAKYPLSANGRAVALGETEGFVKVVADAQYGEILGAHIIGPEATELIGEFVLAKTVEATAQELKQAVHPHPTLSEAVMEAGGAIFGEAIHY</sequence>
<feature type="binding site" evidence="14">
    <location>
        <position position="195"/>
    </location>
    <ligand>
        <name>NAD(+)</name>
        <dbReference type="ChEBI" id="CHEBI:57540"/>
    </ligand>
</feature>
<dbReference type="SUPFAM" id="SSF55424">
    <property type="entry name" value="FAD/NAD-linked reductases, dimerisation (C-terminal) domain"/>
    <property type="match status" value="1"/>
</dbReference>
<reference evidence="19 20" key="1">
    <citation type="journal article" date="2020" name="Nature">
        <title>Bacterial chemolithoautotrophy via manganese oxidation.</title>
        <authorList>
            <person name="Yu H."/>
            <person name="Leadbetter J.R."/>
        </authorList>
    </citation>
    <scope>NUCLEOTIDE SEQUENCE [LARGE SCALE GENOMIC DNA]</scope>
    <source>
        <strain evidence="19 20">Mn-1</strain>
    </source>
</reference>
<feature type="domain" description="Pyridine nucleotide-disulphide oxidoreductase dimerisation" evidence="17">
    <location>
        <begin position="339"/>
        <end position="447"/>
    </location>
</feature>
<dbReference type="GO" id="GO:0005737">
    <property type="term" value="C:cytoplasm"/>
    <property type="evidence" value="ECO:0007669"/>
    <property type="project" value="UniProtKB-SubCell"/>
</dbReference>
<evidence type="ECO:0000313" key="19">
    <source>
        <dbReference type="EMBL" id="NKE69193.1"/>
    </source>
</evidence>
<dbReference type="EMBL" id="VTOW01000001">
    <property type="protein sequence ID" value="NKE69193.1"/>
    <property type="molecule type" value="Genomic_DNA"/>
</dbReference>
<dbReference type="InterPro" id="IPR001100">
    <property type="entry name" value="Pyr_nuc-diS_OxRdtase"/>
</dbReference>
<dbReference type="InterPro" id="IPR004099">
    <property type="entry name" value="Pyr_nucl-diS_OxRdtase_dimer"/>
</dbReference>
<comment type="caution">
    <text evidence="19">The sequence shown here is derived from an EMBL/GenBank/DDBJ whole genome shotgun (WGS) entry which is preliminary data.</text>
</comment>
<feature type="binding site" evidence="14">
    <location>
        <position position="44"/>
    </location>
    <ligand>
        <name>FAD</name>
        <dbReference type="ChEBI" id="CHEBI:57692"/>
    </ligand>
</feature>
<evidence type="ECO:0000256" key="16">
    <source>
        <dbReference type="RuleBase" id="RU003692"/>
    </source>
</evidence>
<feature type="binding site" evidence="14">
    <location>
        <position position="304"/>
    </location>
    <ligand>
        <name>FAD</name>
        <dbReference type="ChEBI" id="CHEBI:57692"/>
    </ligand>
</feature>
<comment type="cofactor">
    <cofactor evidence="14 16">
        <name>FAD</name>
        <dbReference type="ChEBI" id="CHEBI:57692"/>
    </cofactor>
    <text evidence="14 16">Binds 1 FAD per subunit.</text>
</comment>
<evidence type="ECO:0000259" key="18">
    <source>
        <dbReference type="Pfam" id="PF07992"/>
    </source>
</evidence>
<protein>
    <recommendedName>
        <fullName evidence="4 16">Dihydrolipoyl dehydrogenase</fullName>
        <ecNumber evidence="3 16">1.8.1.4</ecNumber>
    </recommendedName>
</protein>